<proteinExistence type="predicted"/>
<sequence>MILFKYLPVERLDVIRNLKIRFTQLGSLNDFYETYHSLDVKDDFERQLQSSLNELDKLWSELNPIEQVDHKTDYENAIIAVKELWKKAIKDLLMTQGMANMLDKYLGILSLSQSNSNLLMWSHYSDSYCGYVIAFDSEHEFFQKKDQTGTVTDPIHVEYTKNKPFIKLASFDAHKQIIGTKALEWRYEQEVRLIISFLGLHPVRNSENRPVLDSFGNKIYLIDIPKEAIKAIYLGPRVVDETKTFIYDSLKKNQIECSIYQGVLSSEKHSISFYEI</sequence>
<dbReference type="Pfam" id="PF11185">
    <property type="entry name" value="DUF2971"/>
    <property type="match status" value="1"/>
</dbReference>
<dbReference type="EMBL" id="CP095351">
    <property type="protein sequence ID" value="XAG86578.1"/>
    <property type="molecule type" value="Genomic_DNA"/>
</dbReference>
<accession>A0AAU6VM75</accession>
<gene>
    <name evidence="1" type="ORF">MRM63_15930</name>
</gene>
<organism evidence="1">
    <name type="scientific">bacterium 19MO03SA05</name>
    <dbReference type="NCBI Taxonomy" id="2920620"/>
    <lineage>
        <taxon>Bacteria</taxon>
    </lineage>
</organism>
<dbReference type="AlphaFoldDB" id="A0AAU6VM75"/>
<name>A0AAU6VM75_UNCXX</name>
<evidence type="ECO:0000313" key="1">
    <source>
        <dbReference type="EMBL" id="XAG86578.1"/>
    </source>
</evidence>
<protein>
    <submittedName>
        <fullName evidence="1">DUF2971 domain-containing protein</fullName>
    </submittedName>
</protein>
<dbReference type="InterPro" id="IPR021352">
    <property type="entry name" value="DUF2971"/>
</dbReference>
<reference evidence="1" key="1">
    <citation type="submission" date="2022-03" db="EMBL/GenBank/DDBJ databases">
        <title>Sea Food Isolates.</title>
        <authorList>
            <person name="Li c."/>
        </authorList>
    </citation>
    <scope>NUCLEOTIDE SEQUENCE</scope>
    <source>
        <strain evidence="1">19MO03SA05</strain>
    </source>
</reference>